<gene>
    <name evidence="1" type="ORF">QRX50_34360</name>
</gene>
<protein>
    <submittedName>
        <fullName evidence="1">Uncharacterized protein</fullName>
    </submittedName>
</protein>
<evidence type="ECO:0000313" key="1">
    <source>
        <dbReference type="EMBL" id="WIX76522.1"/>
    </source>
</evidence>
<dbReference type="KEGG" id="acab:QRX50_34360"/>
<organism evidence="1 2">
    <name type="scientific">Amycolatopsis carbonis</name>
    <dbReference type="NCBI Taxonomy" id="715471"/>
    <lineage>
        <taxon>Bacteria</taxon>
        <taxon>Bacillati</taxon>
        <taxon>Actinomycetota</taxon>
        <taxon>Actinomycetes</taxon>
        <taxon>Pseudonocardiales</taxon>
        <taxon>Pseudonocardiaceae</taxon>
        <taxon>Amycolatopsis</taxon>
    </lineage>
</organism>
<evidence type="ECO:0000313" key="2">
    <source>
        <dbReference type="Proteomes" id="UP001236014"/>
    </source>
</evidence>
<dbReference type="AlphaFoldDB" id="A0A9Y2IAJ2"/>
<proteinExistence type="predicted"/>
<dbReference type="EMBL" id="CP127294">
    <property type="protein sequence ID" value="WIX76522.1"/>
    <property type="molecule type" value="Genomic_DNA"/>
</dbReference>
<keyword evidence="2" id="KW-1185">Reference proteome</keyword>
<sequence length="99" mass="10426">MKVVIGAELRPTVVESGELTSLSVERAEGVTETDVDAALRGAGAGTAAEGYAWLSVAWLRGEGPSDDPQWTEAFGKMIAYAASKGWTDSQQDSVRAHLS</sequence>
<reference evidence="1 2" key="1">
    <citation type="submission" date="2023-06" db="EMBL/GenBank/DDBJ databases">
        <authorList>
            <person name="Oyuntsetseg B."/>
            <person name="Kim S.B."/>
        </authorList>
    </citation>
    <scope>NUCLEOTIDE SEQUENCE [LARGE SCALE GENOMIC DNA]</scope>
    <source>
        <strain evidence="1 2">2-15</strain>
    </source>
</reference>
<accession>A0A9Y2IAJ2</accession>
<dbReference type="RefSeq" id="WP_285967270.1">
    <property type="nucleotide sequence ID" value="NZ_CP127294.1"/>
</dbReference>
<dbReference type="Proteomes" id="UP001236014">
    <property type="component" value="Chromosome"/>
</dbReference>
<name>A0A9Y2IAJ2_9PSEU</name>